<dbReference type="Gramene" id="evm.model.01.1606">
    <property type="protein sequence ID" value="cds.evm.model.01.1606"/>
    <property type="gene ID" value="evm.TU.01.1606"/>
</dbReference>
<reference evidence="1" key="1">
    <citation type="submission" date="2018-11" db="EMBL/GenBank/DDBJ databases">
        <authorList>
            <person name="Grassa J C."/>
        </authorList>
    </citation>
    <scope>NUCLEOTIDE SEQUENCE [LARGE SCALE GENOMIC DNA]</scope>
</reference>
<organism evidence="1 2">
    <name type="scientific">Cannabis sativa</name>
    <name type="common">Hemp</name>
    <name type="synonym">Marijuana</name>
    <dbReference type="NCBI Taxonomy" id="3483"/>
    <lineage>
        <taxon>Eukaryota</taxon>
        <taxon>Viridiplantae</taxon>
        <taxon>Streptophyta</taxon>
        <taxon>Embryophyta</taxon>
        <taxon>Tracheophyta</taxon>
        <taxon>Spermatophyta</taxon>
        <taxon>Magnoliopsida</taxon>
        <taxon>eudicotyledons</taxon>
        <taxon>Gunneridae</taxon>
        <taxon>Pentapetalae</taxon>
        <taxon>rosids</taxon>
        <taxon>fabids</taxon>
        <taxon>Rosales</taxon>
        <taxon>Cannabaceae</taxon>
        <taxon>Cannabis</taxon>
    </lineage>
</organism>
<name>A0A803NHT3_CANSA</name>
<sequence>MKPTLLINNINTKLKSVDDYVILGNKRSLECGRQYGFLEDFMVVKCSSKEVGHHALVECEFATAAWNRSLVDVGGGSATFSS</sequence>
<evidence type="ECO:0000313" key="1">
    <source>
        <dbReference type="EnsemblPlants" id="cds.evm.model.01.1606"/>
    </source>
</evidence>
<keyword evidence="2" id="KW-1185">Reference proteome</keyword>
<dbReference type="EMBL" id="UZAU01000041">
    <property type="status" value="NOT_ANNOTATED_CDS"/>
    <property type="molecule type" value="Genomic_DNA"/>
</dbReference>
<evidence type="ECO:0000313" key="2">
    <source>
        <dbReference type="Proteomes" id="UP000596661"/>
    </source>
</evidence>
<dbReference type="EnsemblPlants" id="evm.model.01.1606">
    <property type="protein sequence ID" value="cds.evm.model.01.1606"/>
    <property type="gene ID" value="evm.TU.01.1606"/>
</dbReference>
<accession>A0A803NHT3</accession>
<dbReference type="AlphaFoldDB" id="A0A803NHT3"/>
<protein>
    <submittedName>
        <fullName evidence="1">Uncharacterized protein</fullName>
    </submittedName>
</protein>
<proteinExistence type="predicted"/>
<dbReference type="Proteomes" id="UP000596661">
    <property type="component" value="Chromosome 1"/>
</dbReference>
<reference evidence="1" key="2">
    <citation type="submission" date="2021-03" db="UniProtKB">
        <authorList>
            <consortium name="EnsemblPlants"/>
        </authorList>
    </citation>
    <scope>IDENTIFICATION</scope>
</reference>